<evidence type="ECO:0000313" key="1">
    <source>
        <dbReference type="EMBL" id="KKL23358.1"/>
    </source>
</evidence>
<sequence>MEVITKTIEYKQTEKFYLYPLGDIHLGVMHCDEVALAEKVEEIKKEKNALWLGMGDYGDCITPSDFKRWEGKIIAPWMTDNVDNIGPTQVRAVDKMLSPIWDKCLGLIEGNHDDNIRRFNHYDFMK</sequence>
<dbReference type="AlphaFoldDB" id="A0A0F9EHE1"/>
<gene>
    <name evidence="1" type="ORF">LCGC14_2426160</name>
</gene>
<reference evidence="1" key="1">
    <citation type="journal article" date="2015" name="Nature">
        <title>Complex archaea that bridge the gap between prokaryotes and eukaryotes.</title>
        <authorList>
            <person name="Spang A."/>
            <person name="Saw J.H."/>
            <person name="Jorgensen S.L."/>
            <person name="Zaremba-Niedzwiedzka K."/>
            <person name="Martijn J."/>
            <person name="Lind A.E."/>
            <person name="van Eijk R."/>
            <person name="Schleper C."/>
            <person name="Guy L."/>
            <person name="Ettema T.J."/>
        </authorList>
    </citation>
    <scope>NUCLEOTIDE SEQUENCE</scope>
</reference>
<dbReference type="EMBL" id="LAZR01037003">
    <property type="protein sequence ID" value="KKL23358.1"/>
    <property type="molecule type" value="Genomic_DNA"/>
</dbReference>
<accession>A0A0F9EHE1</accession>
<evidence type="ECO:0008006" key="2">
    <source>
        <dbReference type="Google" id="ProtNLM"/>
    </source>
</evidence>
<protein>
    <recommendedName>
        <fullName evidence="2">Calcineurin-like phosphoesterase domain-containing protein</fullName>
    </recommendedName>
</protein>
<comment type="caution">
    <text evidence="1">The sequence shown here is derived from an EMBL/GenBank/DDBJ whole genome shotgun (WGS) entry which is preliminary data.</text>
</comment>
<proteinExistence type="predicted"/>
<organism evidence="1">
    <name type="scientific">marine sediment metagenome</name>
    <dbReference type="NCBI Taxonomy" id="412755"/>
    <lineage>
        <taxon>unclassified sequences</taxon>
        <taxon>metagenomes</taxon>
        <taxon>ecological metagenomes</taxon>
    </lineage>
</organism>
<name>A0A0F9EHE1_9ZZZZ</name>